<feature type="signal peptide" evidence="4">
    <location>
        <begin position="1"/>
        <end position="22"/>
    </location>
</feature>
<dbReference type="AlphaFoldDB" id="A0A562KUG8"/>
<evidence type="ECO:0000313" key="6">
    <source>
        <dbReference type="EMBL" id="TWH99058.1"/>
    </source>
</evidence>
<evidence type="ECO:0000256" key="3">
    <source>
        <dbReference type="SAM" id="MobiDB-lite"/>
    </source>
</evidence>
<dbReference type="PANTHER" id="PTHR10827">
    <property type="entry name" value="RETICULOCALBIN"/>
    <property type="match status" value="1"/>
</dbReference>
<keyword evidence="7" id="KW-1185">Reference proteome</keyword>
<dbReference type="InterPro" id="IPR002048">
    <property type="entry name" value="EF_hand_dom"/>
</dbReference>
<dbReference type="InterPro" id="IPR018247">
    <property type="entry name" value="EF_Hand_1_Ca_BS"/>
</dbReference>
<feature type="chain" id="PRO_5022132905" evidence="4">
    <location>
        <begin position="23"/>
        <end position="211"/>
    </location>
</feature>
<feature type="region of interest" description="Disordered" evidence="3">
    <location>
        <begin position="144"/>
        <end position="211"/>
    </location>
</feature>
<feature type="compositionally biased region" description="Low complexity" evidence="3">
    <location>
        <begin position="21"/>
        <end position="36"/>
    </location>
</feature>
<feature type="region of interest" description="Disordered" evidence="3">
    <location>
        <begin position="21"/>
        <end position="113"/>
    </location>
</feature>
<dbReference type="Gene3D" id="1.10.238.10">
    <property type="entry name" value="EF-hand"/>
    <property type="match status" value="3"/>
</dbReference>
<keyword evidence="4" id="KW-0732">Signal</keyword>
<keyword evidence="1" id="KW-0479">Metal-binding</keyword>
<dbReference type="Pfam" id="PF13202">
    <property type="entry name" value="EF-hand_5"/>
    <property type="match status" value="6"/>
</dbReference>
<reference evidence="6 7" key="1">
    <citation type="journal article" date="2015" name="Stand. Genomic Sci.">
        <title>Genomic Encyclopedia of Bacterial and Archaeal Type Strains, Phase III: the genomes of soil and plant-associated and newly described type strains.</title>
        <authorList>
            <person name="Whitman W.B."/>
            <person name="Woyke T."/>
            <person name="Klenk H.P."/>
            <person name="Zhou Y."/>
            <person name="Lilburn T.G."/>
            <person name="Beck B.J."/>
            <person name="De Vos P."/>
            <person name="Vandamme P."/>
            <person name="Eisen J.A."/>
            <person name="Garrity G."/>
            <person name="Hugenholtz P."/>
            <person name="Kyrpides N.C."/>
        </authorList>
    </citation>
    <scope>NUCLEOTIDE SEQUENCE [LARGE SCALE GENOMIC DNA]</scope>
    <source>
        <strain evidence="6 7">CGMCC 1.10821</strain>
    </source>
</reference>
<evidence type="ECO:0000313" key="7">
    <source>
        <dbReference type="Proteomes" id="UP000315167"/>
    </source>
</evidence>
<dbReference type="GO" id="GO:0005509">
    <property type="term" value="F:calcium ion binding"/>
    <property type="evidence" value="ECO:0007669"/>
    <property type="project" value="InterPro"/>
</dbReference>
<evidence type="ECO:0000256" key="4">
    <source>
        <dbReference type="SAM" id="SignalP"/>
    </source>
</evidence>
<gene>
    <name evidence="6" type="ORF">IP90_03237</name>
</gene>
<dbReference type="OrthoDB" id="6089795at2"/>
<feature type="compositionally biased region" description="Basic and acidic residues" evidence="3">
    <location>
        <begin position="39"/>
        <end position="81"/>
    </location>
</feature>
<comment type="caution">
    <text evidence="6">The sequence shown here is derived from an EMBL/GenBank/DDBJ whole genome shotgun (WGS) entry which is preliminary data.</text>
</comment>
<evidence type="ECO:0000259" key="5">
    <source>
        <dbReference type="PROSITE" id="PS50222"/>
    </source>
</evidence>
<feature type="compositionally biased region" description="Basic and acidic residues" evidence="3">
    <location>
        <begin position="88"/>
        <end position="112"/>
    </location>
</feature>
<evidence type="ECO:0000256" key="2">
    <source>
        <dbReference type="ARBA" id="ARBA00022737"/>
    </source>
</evidence>
<keyword evidence="2" id="KW-0677">Repeat</keyword>
<protein>
    <submittedName>
        <fullName evidence="6">EF hand domain-containing protein</fullName>
    </submittedName>
</protein>
<feature type="domain" description="EF-hand" evidence="5">
    <location>
        <begin position="178"/>
        <end position="211"/>
    </location>
</feature>
<accession>A0A562KUG8</accession>
<dbReference type="SUPFAM" id="SSF47473">
    <property type="entry name" value="EF-hand"/>
    <property type="match status" value="2"/>
</dbReference>
<name>A0A562KUG8_9GAMM</name>
<dbReference type="Proteomes" id="UP000315167">
    <property type="component" value="Unassembled WGS sequence"/>
</dbReference>
<organism evidence="6 7">
    <name type="scientific">Luteimonas cucumeris</name>
    <dbReference type="NCBI Taxonomy" id="985012"/>
    <lineage>
        <taxon>Bacteria</taxon>
        <taxon>Pseudomonadati</taxon>
        <taxon>Pseudomonadota</taxon>
        <taxon>Gammaproteobacteria</taxon>
        <taxon>Lysobacterales</taxon>
        <taxon>Lysobacteraceae</taxon>
        <taxon>Luteimonas</taxon>
    </lineage>
</organism>
<dbReference type="PROSITE" id="PS50222">
    <property type="entry name" value="EF_HAND_2"/>
    <property type="match status" value="1"/>
</dbReference>
<evidence type="ECO:0000256" key="1">
    <source>
        <dbReference type="ARBA" id="ARBA00022723"/>
    </source>
</evidence>
<dbReference type="PANTHER" id="PTHR10827:SF98">
    <property type="entry name" value="45 KDA CALCIUM-BINDING PROTEIN"/>
    <property type="match status" value="1"/>
</dbReference>
<sequence>MNRKTLYVAVALTLAAIGTAAAQQSTTAPATGTQPARHAKLDTNNDGAIDRSEAARSERFAARFDQLDRNKDGKLSADERPHRRGHGDHRGDRMMQADKDKDGRISKAEAATDPKFAARFAEMDANKDGYLDRGDRELRRREHRQAWFAGADANKDGKLSKAEMEASAEKRRAEQQRKWQARSAERFQRLDSNHDGSISRDELDAAPQTRH</sequence>
<dbReference type="InterPro" id="IPR011992">
    <property type="entry name" value="EF-hand-dom_pair"/>
</dbReference>
<proteinExistence type="predicted"/>
<dbReference type="RefSeq" id="WP_144900720.1">
    <property type="nucleotide sequence ID" value="NZ_VLKN01000014.1"/>
</dbReference>
<dbReference type="PROSITE" id="PS00018">
    <property type="entry name" value="EF_HAND_1"/>
    <property type="match status" value="2"/>
</dbReference>
<feature type="compositionally biased region" description="Basic and acidic residues" evidence="3">
    <location>
        <begin position="153"/>
        <end position="203"/>
    </location>
</feature>
<dbReference type="EMBL" id="VLKN01000014">
    <property type="protein sequence ID" value="TWH99058.1"/>
    <property type="molecule type" value="Genomic_DNA"/>
</dbReference>